<proteinExistence type="predicted"/>
<accession>A0A0N7CEG9</accession>
<dbReference type="GeneID" id="26683743"/>
<name>A0A0N7CEG9_9CAUD</name>
<reference evidence="1 2" key="1">
    <citation type="journal article" date="2016" name="Virus Genes">
        <title>Genomic characterization of Salmonella bacteriophages isolated from India.</title>
        <authorList>
            <person name="Karpe Y.A."/>
            <person name="Kanade G.D."/>
            <person name="Pingale K.D."/>
            <person name="Arankalle V.A."/>
            <person name="Banerjee K."/>
        </authorList>
    </citation>
    <scope>NUCLEOTIDE SEQUENCE [LARGE SCALE GENOMIC DNA]</scope>
</reference>
<keyword evidence="2" id="KW-1185">Reference proteome</keyword>
<dbReference type="EMBL" id="KR296692">
    <property type="protein sequence ID" value="AKJ73635.1"/>
    <property type="molecule type" value="Genomic_DNA"/>
</dbReference>
<gene>
    <name evidence="1" type="ORF">SP38_33</name>
</gene>
<sequence>MNMPKTPVRIAVEPLLSQAEDAAVMSATNIINKVMEDLESHGWDINACAPWPSSVGIRLGHPDYVGMKSKHTLYHSLVQLVSSTYQPGKPEIVKRDPDRQKRFIDEARRNAAFQYEAFIIKLENKIGGHSDAILKGSHIWDYSILEVTTPEGIEYWKTHTIINVSKLGKIFNQYPTRKVKA</sequence>
<dbReference type="Proteomes" id="UP000201337">
    <property type="component" value="Segment"/>
</dbReference>
<protein>
    <submittedName>
        <fullName evidence="1">Uncharacterized protein</fullName>
    </submittedName>
</protein>
<evidence type="ECO:0000313" key="2">
    <source>
        <dbReference type="Proteomes" id="UP000201337"/>
    </source>
</evidence>
<dbReference type="KEGG" id="vg:26683743"/>
<dbReference type="RefSeq" id="YP_009220777.1">
    <property type="nucleotide sequence ID" value="NC_029042.1"/>
</dbReference>
<dbReference type="OrthoDB" id="12394at10239"/>
<evidence type="ECO:0000313" key="1">
    <source>
        <dbReference type="EMBL" id="AKJ73635.1"/>
    </source>
</evidence>
<organism evidence="1 2">
    <name type="scientific">Salmonella phage 38</name>
    <dbReference type="NCBI Taxonomy" id="1654891"/>
    <lineage>
        <taxon>Viruses</taxon>
        <taxon>Duplodnaviria</taxon>
        <taxon>Heunggongvirae</taxon>
        <taxon>Uroviricota</taxon>
        <taxon>Caudoviricetes</taxon>
        <taxon>Pantevenvirales</taxon>
        <taxon>Ackermannviridae</taxon>
        <taxon>Cvivirinae</taxon>
        <taxon>Kuttervirus</taxon>
        <taxon>Kuttervirus kv38</taxon>
    </lineage>
</organism>